<feature type="chain" id="PRO_5005548083" description="PhoD-like phosphatase metallophosphatase domain-containing protein" evidence="1">
    <location>
        <begin position="27"/>
        <end position="585"/>
    </location>
</feature>
<dbReference type="STRING" id="578462.A0A0L0SPA5"/>
<dbReference type="OrthoDB" id="9992270at2759"/>
<dbReference type="Gene3D" id="3.60.21.70">
    <property type="entry name" value="PhoD-like phosphatase"/>
    <property type="match status" value="1"/>
</dbReference>
<feature type="signal peptide" evidence="1">
    <location>
        <begin position="1"/>
        <end position="26"/>
    </location>
</feature>
<dbReference type="InterPro" id="IPR038607">
    <property type="entry name" value="PhoD-like_sf"/>
</dbReference>
<evidence type="ECO:0000259" key="3">
    <source>
        <dbReference type="Pfam" id="PF16655"/>
    </source>
</evidence>
<dbReference type="InterPro" id="IPR052900">
    <property type="entry name" value="Phospholipid_Metab_Enz"/>
</dbReference>
<reference evidence="5" key="2">
    <citation type="submission" date="2009-11" db="EMBL/GenBank/DDBJ databases">
        <title>The Genome Sequence of Allomyces macrogynus strain ATCC 38327.</title>
        <authorList>
            <consortium name="The Broad Institute Genome Sequencing Platform"/>
            <person name="Russ C."/>
            <person name="Cuomo C."/>
            <person name="Shea T."/>
            <person name="Young S.K."/>
            <person name="Zeng Q."/>
            <person name="Koehrsen M."/>
            <person name="Haas B."/>
            <person name="Borodovsky M."/>
            <person name="Guigo R."/>
            <person name="Alvarado L."/>
            <person name="Berlin A."/>
            <person name="Borenstein D."/>
            <person name="Chen Z."/>
            <person name="Engels R."/>
            <person name="Freedman E."/>
            <person name="Gellesch M."/>
            <person name="Goldberg J."/>
            <person name="Griggs A."/>
            <person name="Gujja S."/>
            <person name="Heiman D."/>
            <person name="Hepburn T."/>
            <person name="Howarth C."/>
            <person name="Jen D."/>
            <person name="Larson L."/>
            <person name="Lewis B."/>
            <person name="Mehta T."/>
            <person name="Park D."/>
            <person name="Pearson M."/>
            <person name="Roberts A."/>
            <person name="Saif S."/>
            <person name="Shenoy N."/>
            <person name="Sisk P."/>
            <person name="Stolte C."/>
            <person name="Sykes S."/>
            <person name="Walk T."/>
            <person name="White J."/>
            <person name="Yandava C."/>
            <person name="Burger G."/>
            <person name="Gray M.W."/>
            <person name="Holland P.W.H."/>
            <person name="King N."/>
            <person name="Lang F.B.F."/>
            <person name="Roger A.J."/>
            <person name="Ruiz-Trillo I."/>
            <person name="Lander E."/>
            <person name="Nusbaum C."/>
        </authorList>
    </citation>
    <scope>NUCLEOTIDE SEQUENCE [LARGE SCALE GENOMIC DNA]</scope>
    <source>
        <strain evidence="5">ATCC 38327</strain>
    </source>
</reference>
<keyword evidence="1" id="KW-0732">Signal</keyword>
<dbReference type="EMBL" id="GG745344">
    <property type="protein sequence ID" value="KNE64210.1"/>
    <property type="molecule type" value="Genomic_DNA"/>
</dbReference>
<dbReference type="Pfam" id="PF16655">
    <property type="entry name" value="PhoD_N"/>
    <property type="match status" value="1"/>
</dbReference>
<sequence length="585" mass="63477">MPAIRRVLSVSAALFVLALLATSANGVEFSAPSFAESHVTHDSLVTDFEDNLAFKSPLANFPGLSAPLSAHHANTLRGASKKADIGPPTVKFLHGVASGDPLANAVIIWTRVTPVSGRAPVAVVQYQVATDASFKSIVKRGAVITSDDIGHSVKVDVQGLNPATTYYYRFMVHNEVSPIGRTKTLVGNTSDLASLNLAVVSCANMPHGYFHAYDAIAKRNDVVVVLGLGDYIYEYDVSGYPLVGGTLPASLISTITDYRMRYAQYKSDPQLQLLHAQKPWIVVWDDHEFADNAWIGGAVNKDDARDGPWSARKLAAMRAFHENIPIRPPHAYGDKYHVYRSFQIGNLVDLLMLDTRMDGRMQQDTGDRATRELMGAEQEQWLHSNLKSSKAKWRIIGNQMMFATLPEKVRQSRLLINPALFPPGFPAAAAADLKSSDTWNGYPKPRKALLDVLSQNKINNTVMLTGDFHGSVASDIPADGSGIPKPNAPSVMTEFVGPSITSASPAQDSAILNKYAKPLVAMVSPSAKWVDLYRHGYMFVAVTPAKVRAEYNYVRSVKSLDGGATTAVAVLETASEANRITAVQS</sequence>
<protein>
    <recommendedName>
        <fullName evidence="6">PhoD-like phosphatase metallophosphatase domain-containing protein</fullName>
    </recommendedName>
</protein>
<accession>A0A0L0SPA5</accession>
<evidence type="ECO:0008006" key="6">
    <source>
        <dbReference type="Google" id="ProtNLM"/>
    </source>
</evidence>
<dbReference type="SUPFAM" id="SSF56300">
    <property type="entry name" value="Metallo-dependent phosphatases"/>
    <property type="match status" value="1"/>
</dbReference>
<dbReference type="eggNOG" id="ENOG502QU5W">
    <property type="taxonomic scope" value="Eukaryota"/>
</dbReference>
<dbReference type="Proteomes" id="UP000054350">
    <property type="component" value="Unassembled WGS sequence"/>
</dbReference>
<evidence type="ECO:0000259" key="2">
    <source>
        <dbReference type="Pfam" id="PF09423"/>
    </source>
</evidence>
<gene>
    <name evidence="4" type="ORF">AMAG_09253</name>
</gene>
<feature type="domain" description="PhoD-like phosphatase metallophosphatase" evidence="2">
    <location>
        <begin position="197"/>
        <end position="551"/>
    </location>
</feature>
<reference evidence="4 5" key="1">
    <citation type="submission" date="2009-11" db="EMBL/GenBank/DDBJ databases">
        <title>Annotation of Allomyces macrogynus ATCC 38327.</title>
        <authorList>
            <consortium name="The Broad Institute Genome Sequencing Platform"/>
            <person name="Russ C."/>
            <person name="Cuomo C."/>
            <person name="Burger G."/>
            <person name="Gray M.W."/>
            <person name="Holland P.W.H."/>
            <person name="King N."/>
            <person name="Lang F.B.F."/>
            <person name="Roger A.J."/>
            <person name="Ruiz-Trillo I."/>
            <person name="Young S.K."/>
            <person name="Zeng Q."/>
            <person name="Gargeya S."/>
            <person name="Fitzgerald M."/>
            <person name="Haas B."/>
            <person name="Abouelleil A."/>
            <person name="Alvarado L."/>
            <person name="Arachchi H.M."/>
            <person name="Berlin A."/>
            <person name="Chapman S.B."/>
            <person name="Gearin G."/>
            <person name="Goldberg J."/>
            <person name="Griggs A."/>
            <person name="Gujja S."/>
            <person name="Hansen M."/>
            <person name="Heiman D."/>
            <person name="Howarth C."/>
            <person name="Larimer J."/>
            <person name="Lui A."/>
            <person name="MacDonald P.J.P."/>
            <person name="McCowen C."/>
            <person name="Montmayeur A."/>
            <person name="Murphy C."/>
            <person name="Neiman D."/>
            <person name="Pearson M."/>
            <person name="Priest M."/>
            <person name="Roberts A."/>
            <person name="Saif S."/>
            <person name="Shea T."/>
            <person name="Sisk P."/>
            <person name="Stolte C."/>
            <person name="Sykes S."/>
            <person name="Wortman J."/>
            <person name="Nusbaum C."/>
            <person name="Birren B."/>
        </authorList>
    </citation>
    <scope>NUCLEOTIDE SEQUENCE [LARGE SCALE GENOMIC DNA]</scope>
    <source>
        <strain evidence="4 5">ATCC 38327</strain>
    </source>
</reference>
<organism evidence="4 5">
    <name type="scientific">Allomyces macrogynus (strain ATCC 38327)</name>
    <name type="common">Allomyces javanicus var. macrogynus</name>
    <dbReference type="NCBI Taxonomy" id="578462"/>
    <lineage>
        <taxon>Eukaryota</taxon>
        <taxon>Fungi</taxon>
        <taxon>Fungi incertae sedis</taxon>
        <taxon>Blastocladiomycota</taxon>
        <taxon>Blastocladiomycetes</taxon>
        <taxon>Blastocladiales</taxon>
        <taxon>Blastocladiaceae</taxon>
        <taxon>Allomyces</taxon>
    </lineage>
</organism>
<keyword evidence="5" id="KW-1185">Reference proteome</keyword>
<dbReference type="Pfam" id="PF09423">
    <property type="entry name" value="PhoD"/>
    <property type="match status" value="1"/>
</dbReference>
<dbReference type="InterPro" id="IPR029052">
    <property type="entry name" value="Metallo-depent_PP-like"/>
</dbReference>
<dbReference type="VEuPathDB" id="FungiDB:AMAG_09253"/>
<feature type="domain" description="Phospholipase D N-terminal" evidence="3">
    <location>
        <begin position="94"/>
        <end position="184"/>
    </location>
</feature>
<dbReference type="OMA" id="CAWVNDL"/>
<proteinExistence type="predicted"/>
<dbReference type="Gene3D" id="2.60.40.380">
    <property type="entry name" value="Purple acid phosphatase-like, N-terminal"/>
    <property type="match status" value="1"/>
</dbReference>
<evidence type="ECO:0000313" key="5">
    <source>
        <dbReference type="Proteomes" id="UP000054350"/>
    </source>
</evidence>
<dbReference type="InterPro" id="IPR032093">
    <property type="entry name" value="PhoD_N"/>
</dbReference>
<dbReference type="PANTHER" id="PTHR43606:SF7">
    <property type="entry name" value="PHOSPHATASE, PUTATIVE (AFU_ORTHOLOGUE AFUA_6G08710)-RELATED"/>
    <property type="match status" value="1"/>
</dbReference>
<name>A0A0L0SPA5_ALLM3</name>
<dbReference type="PANTHER" id="PTHR43606">
    <property type="entry name" value="PHOSPHATASE, PUTATIVE (AFU_ORTHOLOGUE AFUA_6G08710)-RELATED"/>
    <property type="match status" value="1"/>
</dbReference>
<dbReference type="CDD" id="cd07389">
    <property type="entry name" value="MPP_PhoD"/>
    <property type="match status" value="1"/>
</dbReference>
<dbReference type="AlphaFoldDB" id="A0A0L0SPA5"/>
<dbReference type="InterPro" id="IPR018946">
    <property type="entry name" value="PhoD-like_MPP"/>
</dbReference>
<evidence type="ECO:0000313" key="4">
    <source>
        <dbReference type="EMBL" id="KNE64210.1"/>
    </source>
</evidence>
<evidence type="ECO:0000256" key="1">
    <source>
        <dbReference type="SAM" id="SignalP"/>
    </source>
</evidence>